<dbReference type="InterPro" id="IPR019956">
    <property type="entry name" value="Ubiquitin_dom"/>
</dbReference>
<dbReference type="GO" id="GO:0004623">
    <property type="term" value="F:phospholipase A2 activity"/>
    <property type="evidence" value="ECO:0007669"/>
    <property type="project" value="TreeGrafter"/>
</dbReference>
<dbReference type="PROSITE" id="PS50053">
    <property type="entry name" value="UBIQUITIN_2"/>
    <property type="match status" value="1"/>
</dbReference>
<dbReference type="GO" id="GO:0016410">
    <property type="term" value="F:N-acyltransferase activity"/>
    <property type="evidence" value="ECO:0007669"/>
    <property type="project" value="TreeGrafter"/>
</dbReference>
<dbReference type="GO" id="GO:0005737">
    <property type="term" value="C:cytoplasm"/>
    <property type="evidence" value="ECO:0007669"/>
    <property type="project" value="TreeGrafter"/>
</dbReference>
<accession>A0AA88HT75</accession>
<dbReference type="PRINTS" id="PR00348">
    <property type="entry name" value="UBIQUITIN"/>
</dbReference>
<dbReference type="InterPro" id="IPR029071">
    <property type="entry name" value="Ubiquitin-like_domsf"/>
</dbReference>
<dbReference type="InterPro" id="IPR051496">
    <property type="entry name" value="H-rev107_PLA/AT"/>
</dbReference>
<evidence type="ECO:0000256" key="1">
    <source>
        <dbReference type="SAM" id="MobiDB-lite"/>
    </source>
</evidence>
<dbReference type="Pfam" id="PF00240">
    <property type="entry name" value="ubiquitin"/>
    <property type="match status" value="1"/>
</dbReference>
<dbReference type="Gene3D" id="3.10.20.90">
    <property type="entry name" value="Phosphatidylinositol 3-kinase Catalytic Subunit, Chain A, domain 1"/>
    <property type="match status" value="1"/>
</dbReference>
<dbReference type="InterPro" id="IPR000626">
    <property type="entry name" value="Ubiquitin-like_dom"/>
</dbReference>
<feature type="compositionally biased region" description="Basic and acidic residues" evidence="1">
    <location>
        <begin position="1"/>
        <end position="18"/>
    </location>
</feature>
<dbReference type="SUPFAM" id="SSF54236">
    <property type="entry name" value="Ubiquitin-like"/>
    <property type="match status" value="1"/>
</dbReference>
<protein>
    <recommendedName>
        <fullName evidence="2">Ubiquitin-like domain-containing protein</fullName>
    </recommendedName>
</protein>
<dbReference type="GO" id="GO:0008970">
    <property type="term" value="F:phospholipase A1 activity"/>
    <property type="evidence" value="ECO:0007669"/>
    <property type="project" value="TreeGrafter"/>
</dbReference>
<feature type="region of interest" description="Disordered" evidence="1">
    <location>
        <begin position="1"/>
        <end position="25"/>
    </location>
</feature>
<organism evidence="3 4">
    <name type="scientific">Artemia franciscana</name>
    <name type="common">Brine shrimp</name>
    <name type="synonym">Artemia sanfranciscana</name>
    <dbReference type="NCBI Taxonomy" id="6661"/>
    <lineage>
        <taxon>Eukaryota</taxon>
        <taxon>Metazoa</taxon>
        <taxon>Ecdysozoa</taxon>
        <taxon>Arthropoda</taxon>
        <taxon>Crustacea</taxon>
        <taxon>Branchiopoda</taxon>
        <taxon>Anostraca</taxon>
        <taxon>Artemiidae</taxon>
        <taxon>Artemia</taxon>
    </lineage>
</organism>
<comment type="caution">
    <text evidence="3">The sequence shown here is derived from an EMBL/GenBank/DDBJ whole genome shotgun (WGS) entry which is preliminary data.</text>
</comment>
<proteinExistence type="predicted"/>
<keyword evidence="4" id="KW-1185">Reference proteome</keyword>
<dbReference type="GO" id="GO:0070292">
    <property type="term" value="P:N-acylphosphatidylethanolamine metabolic process"/>
    <property type="evidence" value="ECO:0007669"/>
    <property type="project" value="TreeGrafter"/>
</dbReference>
<feature type="domain" description="Ubiquitin-like" evidence="2">
    <location>
        <begin position="30"/>
        <end position="91"/>
    </location>
</feature>
<dbReference type="PANTHER" id="PTHR13943:SF77">
    <property type="entry name" value="LRAT DOMAIN-CONTAINING PROTEIN"/>
    <property type="match status" value="1"/>
</dbReference>
<dbReference type="AlphaFoldDB" id="A0AA88HT75"/>
<dbReference type="PANTHER" id="PTHR13943">
    <property type="entry name" value="HRAS-LIKE SUPPRESSOR - RELATED"/>
    <property type="match status" value="1"/>
</dbReference>
<gene>
    <name evidence="3" type="ORF">QYM36_010382</name>
</gene>
<name>A0AA88HT75_ARTSF</name>
<reference evidence="3" key="1">
    <citation type="submission" date="2023-07" db="EMBL/GenBank/DDBJ databases">
        <title>Chromosome-level genome assembly of Artemia franciscana.</title>
        <authorList>
            <person name="Jo E."/>
        </authorList>
    </citation>
    <scope>NUCLEOTIDE SEQUENCE</scope>
    <source>
        <tissue evidence="3">Whole body</tissue>
    </source>
</reference>
<evidence type="ECO:0000313" key="3">
    <source>
        <dbReference type="EMBL" id="KAK2715789.1"/>
    </source>
</evidence>
<sequence length="312" mass="36299">MNERLKNNEPKSPSEAKKSSPSINGESDKHKLFIKYYTKIITVEVEPNAIIENVKTEIQVQLGKPKDEMLIVYNGKQLENDDTISNSNCQDLFLITIDSDLCSNFLQLLVNTWYQDMSIANSTEPNCVETSQGKVFLRKGDLIEIERRRSDQGKRMYQWVVYMGHMEVAYAEPSNNNKVMIGNLQDIYMGNIQVEGKHRWRVNNSLDKIFPAFEQDTIVRRARKELNKENPKFKSFLASTWLNWLTGLTYSNSECFCHWVRNGAPFSSQVLIFKQGLIRSVYQFYLYTILKIIENDQLRKSVKCQCKSECKK</sequence>
<dbReference type="EMBL" id="JAVRJZ010000012">
    <property type="protein sequence ID" value="KAK2715789.1"/>
    <property type="molecule type" value="Genomic_DNA"/>
</dbReference>
<evidence type="ECO:0000313" key="4">
    <source>
        <dbReference type="Proteomes" id="UP001187531"/>
    </source>
</evidence>
<dbReference type="Gene3D" id="3.90.1720.10">
    <property type="entry name" value="endopeptidase domain like (from Nostoc punctiforme)"/>
    <property type="match status" value="1"/>
</dbReference>
<evidence type="ECO:0000259" key="2">
    <source>
        <dbReference type="PROSITE" id="PS50053"/>
    </source>
</evidence>
<dbReference type="Proteomes" id="UP001187531">
    <property type="component" value="Unassembled WGS sequence"/>
</dbReference>